<proteinExistence type="predicted"/>
<reference evidence="3 4" key="1">
    <citation type="submission" date="2020-08" db="EMBL/GenBank/DDBJ databases">
        <title>Genomic Encyclopedia of Type Strains, Phase IV (KMG-IV): sequencing the most valuable type-strain genomes for metagenomic binning, comparative biology and taxonomic classification.</title>
        <authorList>
            <person name="Goeker M."/>
        </authorList>
    </citation>
    <scope>NUCLEOTIDE SEQUENCE [LARGE SCALE GENOMIC DNA]</scope>
    <source>
        <strain evidence="3 4">DSM 11275</strain>
    </source>
</reference>
<dbReference type="RefSeq" id="WP_183719670.1">
    <property type="nucleotide sequence ID" value="NZ_JACHGO010000005.1"/>
</dbReference>
<dbReference type="GO" id="GO:0008757">
    <property type="term" value="F:S-adenosylmethionine-dependent methyltransferase activity"/>
    <property type="evidence" value="ECO:0007669"/>
    <property type="project" value="InterPro"/>
</dbReference>
<keyword evidence="4" id="KW-1185">Reference proteome</keyword>
<sequence>MKWLNWNIKRDSALSKQQNLLQQCLAVWPRRGKTLLEINCSQGMFSPLLWECGFDLTVTELRPELRSQVAALMGGRAEILAASEDYLPFDDNFFDSVVLHLAATDKKGIDAAVREALRVASSGLAVTFWNSASLAYALHRIQGSKGSRSSWPGPVHNWWQVWRVLKNTKIGRLCGTSTLAGPRSFWDGICPLSCCTRVLRLPFGAWGVIRLDLESARPVTPMPLKIKRPRLSSPQPAMECGSKNSLNSS</sequence>
<feature type="domain" description="Methyltransferase type 11" evidence="2">
    <location>
        <begin position="36"/>
        <end position="123"/>
    </location>
</feature>
<evidence type="ECO:0000313" key="4">
    <source>
        <dbReference type="Proteomes" id="UP000539075"/>
    </source>
</evidence>
<comment type="caution">
    <text evidence="3">The sequence shown here is derived from an EMBL/GenBank/DDBJ whole genome shotgun (WGS) entry which is preliminary data.</text>
</comment>
<name>A0A7W8C1E0_9BACT</name>
<accession>A0A7W8C1E0</accession>
<gene>
    <name evidence="3" type="ORF">HNQ38_001916</name>
</gene>
<evidence type="ECO:0000259" key="2">
    <source>
        <dbReference type="Pfam" id="PF08241"/>
    </source>
</evidence>
<dbReference type="AlphaFoldDB" id="A0A7W8C1E0"/>
<dbReference type="InterPro" id="IPR013216">
    <property type="entry name" value="Methyltransf_11"/>
</dbReference>
<dbReference type="SUPFAM" id="SSF53335">
    <property type="entry name" value="S-adenosyl-L-methionine-dependent methyltransferases"/>
    <property type="match status" value="1"/>
</dbReference>
<feature type="region of interest" description="Disordered" evidence="1">
    <location>
        <begin position="224"/>
        <end position="249"/>
    </location>
</feature>
<dbReference type="EMBL" id="JACHGO010000005">
    <property type="protein sequence ID" value="MBB5143816.1"/>
    <property type="molecule type" value="Genomic_DNA"/>
</dbReference>
<evidence type="ECO:0000313" key="3">
    <source>
        <dbReference type="EMBL" id="MBB5143816.1"/>
    </source>
</evidence>
<dbReference type="Proteomes" id="UP000539075">
    <property type="component" value="Unassembled WGS sequence"/>
</dbReference>
<dbReference type="InterPro" id="IPR029063">
    <property type="entry name" value="SAM-dependent_MTases_sf"/>
</dbReference>
<protein>
    <recommendedName>
        <fullName evidence="2">Methyltransferase type 11 domain-containing protein</fullName>
    </recommendedName>
</protein>
<evidence type="ECO:0000256" key="1">
    <source>
        <dbReference type="SAM" id="MobiDB-lite"/>
    </source>
</evidence>
<dbReference type="Pfam" id="PF08241">
    <property type="entry name" value="Methyltransf_11"/>
    <property type="match status" value="1"/>
</dbReference>
<dbReference type="Gene3D" id="3.40.50.150">
    <property type="entry name" value="Vaccinia Virus protein VP39"/>
    <property type="match status" value="1"/>
</dbReference>
<organism evidence="3 4">
    <name type="scientific">Desulfovibrio intestinalis</name>
    <dbReference type="NCBI Taxonomy" id="58621"/>
    <lineage>
        <taxon>Bacteria</taxon>
        <taxon>Pseudomonadati</taxon>
        <taxon>Thermodesulfobacteriota</taxon>
        <taxon>Desulfovibrionia</taxon>
        <taxon>Desulfovibrionales</taxon>
        <taxon>Desulfovibrionaceae</taxon>
        <taxon>Desulfovibrio</taxon>
    </lineage>
</organism>